<name>A0A0C2WVL4_AMAMK</name>
<feature type="non-terminal residue" evidence="1">
    <location>
        <position position="62"/>
    </location>
</feature>
<organism evidence="1 2">
    <name type="scientific">Amanita muscaria (strain Koide BX008)</name>
    <dbReference type="NCBI Taxonomy" id="946122"/>
    <lineage>
        <taxon>Eukaryota</taxon>
        <taxon>Fungi</taxon>
        <taxon>Dikarya</taxon>
        <taxon>Basidiomycota</taxon>
        <taxon>Agaricomycotina</taxon>
        <taxon>Agaricomycetes</taxon>
        <taxon>Agaricomycetidae</taxon>
        <taxon>Agaricales</taxon>
        <taxon>Pluteineae</taxon>
        <taxon>Amanitaceae</taxon>
        <taxon>Amanita</taxon>
    </lineage>
</organism>
<evidence type="ECO:0000313" key="1">
    <source>
        <dbReference type="EMBL" id="KIL60841.1"/>
    </source>
</evidence>
<accession>A0A0C2WVL4</accession>
<dbReference type="HOGENOM" id="CLU_188781_0_0_1"/>
<protein>
    <recommendedName>
        <fullName evidence="3">BTB domain-containing protein</fullName>
    </recommendedName>
</protein>
<gene>
    <name evidence="1" type="ORF">M378DRAFT_44296</name>
</gene>
<keyword evidence="2" id="KW-1185">Reference proteome</keyword>
<dbReference type="EMBL" id="KN818292">
    <property type="protein sequence ID" value="KIL60841.1"/>
    <property type="molecule type" value="Genomic_DNA"/>
</dbReference>
<feature type="non-terminal residue" evidence="1">
    <location>
        <position position="1"/>
    </location>
</feature>
<proteinExistence type="predicted"/>
<dbReference type="OrthoDB" id="2665493at2759"/>
<evidence type="ECO:0000313" key="2">
    <source>
        <dbReference type="Proteomes" id="UP000054549"/>
    </source>
</evidence>
<reference evidence="1 2" key="1">
    <citation type="submission" date="2014-04" db="EMBL/GenBank/DDBJ databases">
        <title>Evolutionary Origins and Diversification of the Mycorrhizal Mutualists.</title>
        <authorList>
            <consortium name="DOE Joint Genome Institute"/>
            <consortium name="Mycorrhizal Genomics Consortium"/>
            <person name="Kohler A."/>
            <person name="Kuo A."/>
            <person name="Nagy L.G."/>
            <person name="Floudas D."/>
            <person name="Copeland A."/>
            <person name="Barry K.W."/>
            <person name="Cichocki N."/>
            <person name="Veneault-Fourrey C."/>
            <person name="LaButti K."/>
            <person name="Lindquist E.A."/>
            <person name="Lipzen A."/>
            <person name="Lundell T."/>
            <person name="Morin E."/>
            <person name="Murat C."/>
            <person name="Riley R."/>
            <person name="Ohm R."/>
            <person name="Sun H."/>
            <person name="Tunlid A."/>
            <person name="Henrissat B."/>
            <person name="Grigoriev I.V."/>
            <person name="Hibbett D.S."/>
            <person name="Martin F."/>
        </authorList>
    </citation>
    <scope>NUCLEOTIDE SEQUENCE [LARGE SCALE GENOMIC DNA]</scope>
    <source>
        <strain evidence="1 2">Koide BX008</strain>
    </source>
</reference>
<dbReference type="InParanoid" id="A0A0C2WVL4"/>
<evidence type="ECO:0008006" key="3">
    <source>
        <dbReference type="Google" id="ProtNLM"/>
    </source>
</evidence>
<sequence>DSVDFFVLTTILSLASPVFDGMFPGAGEGTETKNGLPIIDLAEDSDTLYNLLLLVYPYAKEP</sequence>
<dbReference type="Proteomes" id="UP000054549">
    <property type="component" value="Unassembled WGS sequence"/>
</dbReference>
<dbReference type="AlphaFoldDB" id="A0A0C2WVL4"/>